<organism evidence="1 2">
    <name type="scientific">Ancylostoma ceylanicum</name>
    <dbReference type="NCBI Taxonomy" id="53326"/>
    <lineage>
        <taxon>Eukaryota</taxon>
        <taxon>Metazoa</taxon>
        <taxon>Ecdysozoa</taxon>
        <taxon>Nematoda</taxon>
        <taxon>Chromadorea</taxon>
        <taxon>Rhabditida</taxon>
        <taxon>Rhabditina</taxon>
        <taxon>Rhabditomorpha</taxon>
        <taxon>Strongyloidea</taxon>
        <taxon>Ancylostomatidae</taxon>
        <taxon>Ancylostomatinae</taxon>
        <taxon>Ancylostoma</taxon>
    </lineage>
</organism>
<keyword evidence="2" id="KW-1185">Reference proteome</keyword>
<proteinExistence type="predicted"/>
<evidence type="ECO:0000313" key="1">
    <source>
        <dbReference type="EMBL" id="EYB95086.1"/>
    </source>
</evidence>
<evidence type="ECO:0000313" key="2">
    <source>
        <dbReference type="Proteomes" id="UP000024635"/>
    </source>
</evidence>
<reference evidence="2" key="1">
    <citation type="journal article" date="2015" name="Nat. Genet.">
        <title>The genome and transcriptome of the zoonotic hookworm Ancylostoma ceylanicum identify infection-specific gene families.</title>
        <authorList>
            <person name="Schwarz E.M."/>
            <person name="Hu Y."/>
            <person name="Antoshechkin I."/>
            <person name="Miller M.M."/>
            <person name="Sternberg P.W."/>
            <person name="Aroian R.V."/>
        </authorList>
    </citation>
    <scope>NUCLEOTIDE SEQUENCE</scope>
    <source>
        <strain evidence="2">HY135</strain>
    </source>
</reference>
<sequence length="96" mass="10540">MEVQRYDVTIEHVKGAANCVADALSRGIASSPDELEPTHPEDEKVVCQIIEAVEASKDIEVRLPRHERKLSSKDFVIGNDQLKLILEDGTLASVTA</sequence>
<accession>A0A016SXK0</accession>
<name>A0A016SXK0_9BILA</name>
<comment type="caution">
    <text evidence="1">The sequence shown here is derived from an EMBL/GenBank/DDBJ whole genome shotgun (WGS) entry which is preliminary data.</text>
</comment>
<dbReference type="Proteomes" id="UP000024635">
    <property type="component" value="Unassembled WGS sequence"/>
</dbReference>
<protein>
    <submittedName>
        <fullName evidence="1">Uncharacterized protein</fullName>
    </submittedName>
</protein>
<gene>
    <name evidence="1" type="primary">Acey_s0164.g3556</name>
    <name evidence="1" type="ORF">Y032_0164g3556</name>
</gene>
<dbReference type="AlphaFoldDB" id="A0A016SXK0"/>
<dbReference type="EMBL" id="JARK01001500">
    <property type="protein sequence ID" value="EYB95086.1"/>
    <property type="molecule type" value="Genomic_DNA"/>
</dbReference>